<comment type="caution">
    <text evidence="6">The sequence shown here is derived from an EMBL/GenBank/DDBJ whole genome shotgun (WGS) entry which is preliminary data.</text>
</comment>
<evidence type="ECO:0000256" key="3">
    <source>
        <dbReference type="PROSITE-ProRule" id="PRU00176"/>
    </source>
</evidence>
<dbReference type="SUPFAM" id="SSF54928">
    <property type="entry name" value="RNA-binding domain, RBD"/>
    <property type="match status" value="2"/>
</dbReference>
<feature type="compositionally biased region" description="Low complexity" evidence="4">
    <location>
        <begin position="47"/>
        <end position="81"/>
    </location>
</feature>
<dbReference type="SMART" id="SM00360">
    <property type="entry name" value="RRM"/>
    <property type="match status" value="2"/>
</dbReference>
<feature type="region of interest" description="Disordered" evidence="4">
    <location>
        <begin position="126"/>
        <end position="158"/>
    </location>
</feature>
<protein>
    <recommendedName>
        <fullName evidence="5">RRM domain-containing protein</fullName>
    </recommendedName>
</protein>
<proteinExistence type="predicted"/>
<dbReference type="EMBL" id="JARKIB010000012">
    <property type="protein sequence ID" value="KAJ7773950.1"/>
    <property type="molecule type" value="Genomic_DNA"/>
</dbReference>
<evidence type="ECO:0000256" key="4">
    <source>
        <dbReference type="SAM" id="MobiDB-lite"/>
    </source>
</evidence>
<dbReference type="InterPro" id="IPR012677">
    <property type="entry name" value="Nucleotide-bd_a/b_plait_sf"/>
</dbReference>
<accession>A0AAD7JXH7</accession>
<dbReference type="PANTHER" id="PTHR24012">
    <property type="entry name" value="RNA BINDING PROTEIN"/>
    <property type="match status" value="1"/>
</dbReference>
<feature type="compositionally biased region" description="Pro residues" evidence="4">
    <location>
        <begin position="242"/>
        <end position="251"/>
    </location>
</feature>
<dbReference type="AlphaFoldDB" id="A0AAD7JXH7"/>
<feature type="compositionally biased region" description="Low complexity" evidence="4">
    <location>
        <begin position="220"/>
        <end position="241"/>
    </location>
</feature>
<feature type="compositionally biased region" description="Low complexity" evidence="4">
    <location>
        <begin position="91"/>
        <end position="109"/>
    </location>
</feature>
<feature type="compositionally biased region" description="Low complexity" evidence="4">
    <location>
        <begin position="284"/>
        <end position="339"/>
    </location>
</feature>
<dbReference type="InterPro" id="IPR035979">
    <property type="entry name" value="RBD_domain_sf"/>
</dbReference>
<feature type="region of interest" description="Disordered" evidence="4">
    <location>
        <begin position="210"/>
        <end position="344"/>
    </location>
</feature>
<dbReference type="Pfam" id="PF00076">
    <property type="entry name" value="RRM_1"/>
    <property type="match status" value="2"/>
</dbReference>
<feature type="compositionally biased region" description="Low complexity" evidence="4">
    <location>
        <begin position="431"/>
        <end position="441"/>
    </location>
</feature>
<feature type="compositionally biased region" description="Pro residues" evidence="4">
    <location>
        <begin position="32"/>
        <end position="46"/>
    </location>
</feature>
<feature type="region of interest" description="Disordered" evidence="4">
    <location>
        <begin position="894"/>
        <end position="943"/>
    </location>
</feature>
<evidence type="ECO:0000259" key="5">
    <source>
        <dbReference type="PROSITE" id="PS50102"/>
    </source>
</evidence>
<keyword evidence="7" id="KW-1185">Reference proteome</keyword>
<evidence type="ECO:0000256" key="2">
    <source>
        <dbReference type="ARBA" id="ARBA00022884"/>
    </source>
</evidence>
<feature type="compositionally biased region" description="Basic residues" evidence="4">
    <location>
        <begin position="853"/>
        <end position="866"/>
    </location>
</feature>
<reference evidence="6" key="1">
    <citation type="submission" date="2023-03" db="EMBL/GenBank/DDBJ databases">
        <title>Massive genome expansion in bonnet fungi (Mycena s.s.) driven by repeated elements and novel gene families across ecological guilds.</title>
        <authorList>
            <consortium name="Lawrence Berkeley National Laboratory"/>
            <person name="Harder C.B."/>
            <person name="Miyauchi S."/>
            <person name="Viragh M."/>
            <person name="Kuo A."/>
            <person name="Thoen E."/>
            <person name="Andreopoulos B."/>
            <person name="Lu D."/>
            <person name="Skrede I."/>
            <person name="Drula E."/>
            <person name="Henrissat B."/>
            <person name="Morin E."/>
            <person name="Kohler A."/>
            <person name="Barry K."/>
            <person name="LaButti K."/>
            <person name="Morin E."/>
            <person name="Salamov A."/>
            <person name="Lipzen A."/>
            <person name="Mereny Z."/>
            <person name="Hegedus B."/>
            <person name="Baldrian P."/>
            <person name="Stursova M."/>
            <person name="Weitz H."/>
            <person name="Taylor A."/>
            <person name="Grigoriev I.V."/>
            <person name="Nagy L.G."/>
            <person name="Martin F."/>
            <person name="Kauserud H."/>
        </authorList>
    </citation>
    <scope>NUCLEOTIDE SEQUENCE</scope>
    <source>
        <strain evidence="6">CBHHK182m</strain>
    </source>
</reference>
<keyword evidence="2 3" id="KW-0694">RNA-binding</keyword>
<feature type="compositionally biased region" description="Low complexity" evidence="4">
    <location>
        <begin position="133"/>
        <end position="147"/>
    </location>
</feature>
<feature type="compositionally biased region" description="Basic residues" evidence="4">
    <location>
        <begin position="985"/>
        <end position="996"/>
    </location>
</feature>
<dbReference type="Proteomes" id="UP001215598">
    <property type="component" value="Unassembled WGS sequence"/>
</dbReference>
<keyword evidence="1" id="KW-0677">Repeat</keyword>
<feature type="region of interest" description="Disordered" evidence="4">
    <location>
        <begin position="1"/>
        <end position="109"/>
    </location>
</feature>
<name>A0AAD7JXH7_9AGAR</name>
<evidence type="ECO:0000313" key="6">
    <source>
        <dbReference type="EMBL" id="KAJ7773950.1"/>
    </source>
</evidence>
<gene>
    <name evidence="6" type="ORF">B0H16DRAFT_1408698</name>
</gene>
<evidence type="ECO:0000313" key="7">
    <source>
        <dbReference type="Proteomes" id="UP001215598"/>
    </source>
</evidence>
<dbReference type="InterPro" id="IPR000504">
    <property type="entry name" value="RRM_dom"/>
</dbReference>
<dbReference type="PROSITE" id="PS50102">
    <property type="entry name" value="RRM"/>
    <property type="match status" value="2"/>
</dbReference>
<feature type="compositionally biased region" description="Low complexity" evidence="4">
    <location>
        <begin position="928"/>
        <end position="939"/>
    </location>
</feature>
<dbReference type="GO" id="GO:0003723">
    <property type="term" value="F:RNA binding"/>
    <property type="evidence" value="ECO:0007669"/>
    <property type="project" value="UniProtKB-UniRule"/>
</dbReference>
<evidence type="ECO:0000256" key="1">
    <source>
        <dbReference type="ARBA" id="ARBA00022737"/>
    </source>
</evidence>
<feature type="region of interest" description="Disordered" evidence="4">
    <location>
        <begin position="974"/>
        <end position="996"/>
    </location>
</feature>
<feature type="domain" description="RRM" evidence="5">
    <location>
        <begin position="504"/>
        <end position="586"/>
    </location>
</feature>
<feature type="domain" description="RRM" evidence="5">
    <location>
        <begin position="347"/>
        <end position="421"/>
    </location>
</feature>
<organism evidence="6 7">
    <name type="scientific">Mycena metata</name>
    <dbReference type="NCBI Taxonomy" id="1033252"/>
    <lineage>
        <taxon>Eukaryota</taxon>
        <taxon>Fungi</taxon>
        <taxon>Dikarya</taxon>
        <taxon>Basidiomycota</taxon>
        <taxon>Agaricomycotina</taxon>
        <taxon>Agaricomycetes</taxon>
        <taxon>Agaricomycetidae</taxon>
        <taxon>Agaricales</taxon>
        <taxon>Marasmiineae</taxon>
        <taxon>Mycenaceae</taxon>
        <taxon>Mycena</taxon>
    </lineage>
</organism>
<feature type="compositionally biased region" description="Low complexity" evidence="4">
    <location>
        <begin position="1"/>
        <end position="14"/>
    </location>
</feature>
<dbReference type="Gene3D" id="3.30.70.330">
    <property type="match status" value="2"/>
</dbReference>
<sequence length="996" mass="106878">MSQPSHSSPSSPAPGTDISATQISVSPHLHPRAPPTPPPDSVPPSPRISSPAADFPAIPTPTTTTAASDSSSQSTLTTSFPSEDHHHPTFASVVSASSPSSSLPTSVSSPAWFPVFDPAPTSPEFGLDNSPLVPSSSSATLVDSASPPSKSTLVFSPDASPEISVHELTHPELEEGEIDAQVLLKDLGLGLGLVDAVAIAIPNDSNANADLEPGQIIEDSPVLPSPQHHQPHQQTQTQTPPRTSPSPPPAPARHTIPLPPIDAESPHQFSSPPAPVPRRERVPSAESPPSSVQSSPVHSVPVPAPSISTSTSAPTLSTAPTLNPVTTTTAPAPPSDAGADQSQTKTPNVYINGLPPNFPEDQLFALAAPFGEVRSVRSFTRHVGDAETGYGFVLFESISSAEKCINSLRRYRNLHPTFSKQVHKIPGTMYSQARPAASSPDSDPHAHAHHAQSQSHLGQVHGTIATETPSASSLAGWEQESAGDGSADSTFKAKMERLADKSSTNLYIEGLPLSIDEATLAALVSPYPIRSSRFFQTKLSSPPRIIAFVRLETRSAAEEIIERLHGRMVRGWNDPGSRISVRFADTSEQRELRRHERLAREGDQTSNQLSIAQATLLNLRGKELHARPPMGVSVAASTHLDDDFGFIDEGGSEYSGGHHYHHPLQSNAAYPTSDFEVDYSRVPAGRYTHALGLGAQQFPHHQQLSTHAPSSLQQQQRMNPAMATLLDSLQASAYHGHDVYAPQDELDYRALQQQQHLASLSNTHAFGNARPFVPQGLGIGAPAQAHGGYTATEEFILRARSNSLPQTQKRRPMPLDLNVNQAQQGQGRHHELDSVVGMGVRGYRAQAATVSLPHHHQQQQQHRGHGHGLASMFDPQDSMNEEEFHAASSIPLHRPQQQQGVPHHHQQRHNGVPHSHVYSSHHQHSHSHSQSDVDQSSPPLVSPALTYSSRSSVAAFSPTTPFFGSFDEDETTFRGAPQMDIGLGKGKKSNSRTATR</sequence>
<feature type="region of interest" description="Disordered" evidence="4">
    <location>
        <begin position="849"/>
        <end position="875"/>
    </location>
</feature>
<feature type="region of interest" description="Disordered" evidence="4">
    <location>
        <begin position="431"/>
        <end position="489"/>
    </location>
</feature>